<dbReference type="Proteomes" id="UP001215598">
    <property type="component" value="Unassembled WGS sequence"/>
</dbReference>
<evidence type="ECO:0000313" key="3">
    <source>
        <dbReference type="Proteomes" id="UP001215598"/>
    </source>
</evidence>
<sequence length="263" mass="29084">MDSKDSDSSCFCNRLVGTFPGYVWEESPPSQVSETNLAYVLCRLVGYSFDTCYQRGARYDDAGRYQHYPGTTYFGANLSTLEDTAPRVLAAWYLLGQDSGYPAVNFDAWNNNAAALTSTLILIQQIDAASTVLLKNSRALPLKAPNTIAIVSNGAANLSRGANGTASFPCLIGVSSGCHNIEISCRRDCDIVLDERHRPYRCEDRELFLFDHIIWIVVIVGRLFTAFKPILNCNFSSPTDMYEDVESAGINSLRESLETSIKK</sequence>
<dbReference type="EMBL" id="JARKIB010000118">
    <property type="protein sequence ID" value="KAJ7737136.1"/>
    <property type="molecule type" value="Genomic_DNA"/>
</dbReference>
<gene>
    <name evidence="2" type="ORF">B0H16DRAFT_1762881</name>
</gene>
<accession>A0AAD7I9Q8</accession>
<keyword evidence="3" id="KW-1185">Reference proteome</keyword>
<name>A0AAD7I9Q8_9AGAR</name>
<dbReference type="GO" id="GO:0004553">
    <property type="term" value="F:hydrolase activity, hydrolyzing O-glycosyl compounds"/>
    <property type="evidence" value="ECO:0007669"/>
    <property type="project" value="InterPro"/>
</dbReference>
<keyword evidence="1" id="KW-0378">Hydrolase</keyword>
<dbReference type="GO" id="GO:0005975">
    <property type="term" value="P:carbohydrate metabolic process"/>
    <property type="evidence" value="ECO:0007669"/>
    <property type="project" value="InterPro"/>
</dbReference>
<protein>
    <submittedName>
        <fullName evidence="2">Uncharacterized protein</fullName>
    </submittedName>
</protein>
<dbReference type="InterPro" id="IPR036881">
    <property type="entry name" value="Glyco_hydro_3_C_sf"/>
</dbReference>
<evidence type="ECO:0000256" key="1">
    <source>
        <dbReference type="ARBA" id="ARBA00022801"/>
    </source>
</evidence>
<reference evidence="2" key="1">
    <citation type="submission" date="2023-03" db="EMBL/GenBank/DDBJ databases">
        <title>Massive genome expansion in bonnet fungi (Mycena s.s.) driven by repeated elements and novel gene families across ecological guilds.</title>
        <authorList>
            <consortium name="Lawrence Berkeley National Laboratory"/>
            <person name="Harder C.B."/>
            <person name="Miyauchi S."/>
            <person name="Viragh M."/>
            <person name="Kuo A."/>
            <person name="Thoen E."/>
            <person name="Andreopoulos B."/>
            <person name="Lu D."/>
            <person name="Skrede I."/>
            <person name="Drula E."/>
            <person name="Henrissat B."/>
            <person name="Morin E."/>
            <person name="Kohler A."/>
            <person name="Barry K."/>
            <person name="LaButti K."/>
            <person name="Morin E."/>
            <person name="Salamov A."/>
            <person name="Lipzen A."/>
            <person name="Mereny Z."/>
            <person name="Hegedus B."/>
            <person name="Baldrian P."/>
            <person name="Stursova M."/>
            <person name="Weitz H."/>
            <person name="Taylor A."/>
            <person name="Grigoriev I.V."/>
            <person name="Nagy L.G."/>
            <person name="Martin F."/>
            <person name="Kauserud H."/>
        </authorList>
    </citation>
    <scope>NUCLEOTIDE SEQUENCE</scope>
    <source>
        <strain evidence="2">CBHHK182m</strain>
    </source>
</reference>
<evidence type="ECO:0000313" key="2">
    <source>
        <dbReference type="EMBL" id="KAJ7737136.1"/>
    </source>
</evidence>
<comment type="caution">
    <text evidence="2">The sequence shown here is derived from an EMBL/GenBank/DDBJ whole genome shotgun (WGS) entry which is preliminary data.</text>
</comment>
<dbReference type="Gene3D" id="3.40.50.1700">
    <property type="entry name" value="Glycoside hydrolase family 3 C-terminal domain"/>
    <property type="match status" value="1"/>
</dbReference>
<organism evidence="2 3">
    <name type="scientific">Mycena metata</name>
    <dbReference type="NCBI Taxonomy" id="1033252"/>
    <lineage>
        <taxon>Eukaryota</taxon>
        <taxon>Fungi</taxon>
        <taxon>Dikarya</taxon>
        <taxon>Basidiomycota</taxon>
        <taxon>Agaricomycotina</taxon>
        <taxon>Agaricomycetes</taxon>
        <taxon>Agaricomycetidae</taxon>
        <taxon>Agaricales</taxon>
        <taxon>Marasmiineae</taxon>
        <taxon>Mycenaceae</taxon>
        <taxon>Mycena</taxon>
    </lineage>
</organism>
<dbReference type="AlphaFoldDB" id="A0AAD7I9Q8"/>
<proteinExistence type="predicted"/>